<gene>
    <name evidence="1" type="ORF">SAMN04487969_107160</name>
</gene>
<evidence type="ECO:0000313" key="1">
    <source>
        <dbReference type="EMBL" id="SFE82674.1"/>
    </source>
</evidence>
<name>A0A1I2DPZ7_9BACL</name>
<dbReference type="AlphaFoldDB" id="A0A1I2DPZ7"/>
<sequence>MQSRHSLLADHMGQITGKNAKNVDIIGYYLIFTFLYRRRMISSFELEMVQYK</sequence>
<protein>
    <submittedName>
        <fullName evidence="1">Uncharacterized protein</fullName>
    </submittedName>
</protein>
<proteinExistence type="predicted"/>
<accession>A0A1I2DPZ7</accession>
<organism evidence="1 2">
    <name type="scientific">Paenibacillus algorifonticola</name>
    <dbReference type="NCBI Taxonomy" id="684063"/>
    <lineage>
        <taxon>Bacteria</taxon>
        <taxon>Bacillati</taxon>
        <taxon>Bacillota</taxon>
        <taxon>Bacilli</taxon>
        <taxon>Bacillales</taxon>
        <taxon>Paenibacillaceae</taxon>
        <taxon>Paenibacillus</taxon>
    </lineage>
</organism>
<dbReference type="EMBL" id="FONN01000007">
    <property type="protein sequence ID" value="SFE82674.1"/>
    <property type="molecule type" value="Genomic_DNA"/>
</dbReference>
<evidence type="ECO:0000313" key="2">
    <source>
        <dbReference type="Proteomes" id="UP000183410"/>
    </source>
</evidence>
<keyword evidence="2" id="KW-1185">Reference proteome</keyword>
<dbReference type="Proteomes" id="UP000183410">
    <property type="component" value="Unassembled WGS sequence"/>
</dbReference>
<reference evidence="2" key="1">
    <citation type="submission" date="2016-10" db="EMBL/GenBank/DDBJ databases">
        <authorList>
            <person name="Varghese N."/>
            <person name="Submissions S."/>
        </authorList>
    </citation>
    <scope>NUCLEOTIDE SEQUENCE [LARGE SCALE GENOMIC DNA]</scope>
    <source>
        <strain evidence="2">CGMCC 1.10223</strain>
    </source>
</reference>